<proteinExistence type="predicted"/>
<evidence type="ECO:0000313" key="1">
    <source>
        <dbReference type="EMBL" id="VXD00255.1"/>
    </source>
</evidence>
<organism evidence="1 2">
    <name type="scientific">Sphingobacterium multivorum</name>
    <dbReference type="NCBI Taxonomy" id="28454"/>
    <lineage>
        <taxon>Bacteria</taxon>
        <taxon>Pseudomonadati</taxon>
        <taxon>Bacteroidota</taxon>
        <taxon>Sphingobacteriia</taxon>
        <taxon>Sphingobacteriales</taxon>
        <taxon>Sphingobacteriaceae</taxon>
        <taxon>Sphingobacterium</taxon>
    </lineage>
</organism>
<dbReference type="AlphaFoldDB" id="A0A654D323"/>
<reference evidence="1 2" key="1">
    <citation type="submission" date="2019-10" db="EMBL/GenBank/DDBJ databases">
        <authorList>
            <person name="Karimi E."/>
        </authorList>
    </citation>
    <scope>NUCLEOTIDE SEQUENCE [LARGE SCALE GENOMIC DNA]</scope>
    <source>
        <strain evidence="1 2">Sphingobacterium sp. 8BC</strain>
    </source>
</reference>
<dbReference type="EMBL" id="CABWMV010000024">
    <property type="protein sequence ID" value="VXD00255.1"/>
    <property type="molecule type" value="Genomic_DNA"/>
</dbReference>
<name>A0A654D323_SPHMU</name>
<protein>
    <submittedName>
        <fullName evidence="1">Uncharacterized protein</fullName>
    </submittedName>
</protein>
<accession>A0A654D323</accession>
<dbReference type="Proteomes" id="UP000432350">
    <property type="component" value="Unassembled WGS sequence"/>
</dbReference>
<evidence type="ECO:0000313" key="2">
    <source>
        <dbReference type="Proteomes" id="UP000432350"/>
    </source>
</evidence>
<sequence>MIRFLIKKYEKDTIDSTGFYTVDAIARTRTYTVSEDHFWPGKGIGQARK</sequence>
<gene>
    <name evidence="1" type="ORF">SPHINGO8BC_51563</name>
</gene>